<dbReference type="PROSITE" id="PS51832">
    <property type="entry name" value="HD_GYP"/>
    <property type="match status" value="1"/>
</dbReference>
<dbReference type="Gene3D" id="1.10.3210.10">
    <property type="entry name" value="Hypothetical protein af1432"/>
    <property type="match status" value="1"/>
</dbReference>
<reference evidence="3" key="1">
    <citation type="submission" date="2018-06" db="EMBL/GenBank/DDBJ databases">
        <authorList>
            <person name="Zhirakovskaya E."/>
        </authorList>
    </citation>
    <scope>NUCLEOTIDE SEQUENCE</scope>
</reference>
<dbReference type="SUPFAM" id="SSF109604">
    <property type="entry name" value="HD-domain/PDEase-like"/>
    <property type="match status" value="1"/>
</dbReference>
<sequence>MPMVWLRMKIHSLLLIGFNPSAAAAFSDYLSDSTRTVSLVDASVGVVGDTVVERNIDLAVLAADAVATIGPGLSQAGVPFLACLDGAVGVGEAISVGAIGITSETAEDIDIAIGAVRRAGNYIDPRLAGSIFSELVRLHRRDAQRTKELEDLVEQLHDVAATDYLTGLHSRGYFFDRLTVELDRALRHGRPVSVLIVDIDGLNDINGRRGRDAGDRVIRDIGIVIGDVVRSVDIACRTGGDEFAVILPETSPDGAFLVAERIRESVRGLVVGGVGSVTVSVGIAGAPSHASTTDDLVDAADRALFVARSTLGGSAWVVDSGVAGIETASRRTRAGIVDVLVRVIRLRDPQLAIRAERTEAVAIAIGTRLGLSTGRLEHLAVAALLSDVGKIGLPDSILYKTSPLTDEDWSAIHDFPKRGFELLGGFVHPDVAEAVLSTHERWDGTGYPRKISGDAIPEFSRILHVADAYSAMTTDRPYQASVPLAESLAELRHCSGAQFDPRVVAAAVEELALGDEHAITIAG</sequence>
<dbReference type="InterPro" id="IPR003607">
    <property type="entry name" value="HD/PDEase_dom"/>
</dbReference>
<dbReference type="Pfam" id="PF00990">
    <property type="entry name" value="GGDEF"/>
    <property type="match status" value="1"/>
</dbReference>
<dbReference type="InterPro" id="IPR043128">
    <property type="entry name" value="Rev_trsase/Diguanyl_cyclase"/>
</dbReference>
<dbReference type="PANTHER" id="PTHR45228">
    <property type="entry name" value="CYCLIC DI-GMP PHOSPHODIESTERASE TM_0186-RELATED"/>
    <property type="match status" value="1"/>
</dbReference>
<dbReference type="SUPFAM" id="SSF55073">
    <property type="entry name" value="Nucleotide cyclase"/>
    <property type="match status" value="1"/>
</dbReference>
<dbReference type="CDD" id="cd01949">
    <property type="entry name" value="GGDEF"/>
    <property type="match status" value="1"/>
</dbReference>
<dbReference type="CDD" id="cd00077">
    <property type="entry name" value="HDc"/>
    <property type="match status" value="1"/>
</dbReference>
<name>A0A3B0SUQ6_9ZZZZ</name>
<accession>A0A3B0SUQ6</accession>
<dbReference type="PANTHER" id="PTHR45228:SF4">
    <property type="entry name" value="LIPOPROTEIN"/>
    <property type="match status" value="1"/>
</dbReference>
<dbReference type="NCBIfam" id="TIGR00254">
    <property type="entry name" value="GGDEF"/>
    <property type="match status" value="1"/>
</dbReference>
<dbReference type="PROSITE" id="PS50887">
    <property type="entry name" value="GGDEF"/>
    <property type="match status" value="1"/>
</dbReference>
<proteinExistence type="predicted"/>
<feature type="domain" description="HD-GYP" evidence="2">
    <location>
        <begin position="329"/>
        <end position="523"/>
    </location>
</feature>
<dbReference type="AlphaFoldDB" id="A0A3B0SUQ6"/>
<dbReference type="InterPro" id="IPR037522">
    <property type="entry name" value="HD_GYP_dom"/>
</dbReference>
<gene>
    <name evidence="3" type="ORF">MNBD_ACTINO02-1620</name>
</gene>
<evidence type="ECO:0000313" key="3">
    <source>
        <dbReference type="EMBL" id="VAW09238.1"/>
    </source>
</evidence>
<dbReference type="InterPro" id="IPR000160">
    <property type="entry name" value="GGDEF_dom"/>
</dbReference>
<feature type="domain" description="GGDEF" evidence="1">
    <location>
        <begin position="190"/>
        <end position="321"/>
    </location>
</feature>
<dbReference type="EMBL" id="UOEK01000537">
    <property type="protein sequence ID" value="VAW09238.1"/>
    <property type="molecule type" value="Genomic_DNA"/>
</dbReference>
<dbReference type="Gene3D" id="3.30.70.270">
    <property type="match status" value="1"/>
</dbReference>
<dbReference type="Pfam" id="PF13487">
    <property type="entry name" value="HD_5"/>
    <property type="match status" value="1"/>
</dbReference>
<dbReference type="InterPro" id="IPR029787">
    <property type="entry name" value="Nucleotide_cyclase"/>
</dbReference>
<dbReference type="SMART" id="SM00267">
    <property type="entry name" value="GGDEF"/>
    <property type="match status" value="1"/>
</dbReference>
<evidence type="ECO:0000259" key="1">
    <source>
        <dbReference type="PROSITE" id="PS50887"/>
    </source>
</evidence>
<protein>
    <submittedName>
        <fullName evidence="3">Response regulator receiver domain with sensory domain</fullName>
    </submittedName>
</protein>
<dbReference type="InterPro" id="IPR052020">
    <property type="entry name" value="Cyclic_di-GMP/3'3'-cGAMP_PDE"/>
</dbReference>
<organism evidence="3">
    <name type="scientific">hydrothermal vent metagenome</name>
    <dbReference type="NCBI Taxonomy" id="652676"/>
    <lineage>
        <taxon>unclassified sequences</taxon>
        <taxon>metagenomes</taxon>
        <taxon>ecological metagenomes</taxon>
    </lineage>
</organism>
<evidence type="ECO:0000259" key="2">
    <source>
        <dbReference type="PROSITE" id="PS51832"/>
    </source>
</evidence>